<dbReference type="GO" id="GO:0005737">
    <property type="term" value="C:cytoplasm"/>
    <property type="evidence" value="ECO:0007669"/>
    <property type="project" value="TreeGrafter"/>
</dbReference>
<dbReference type="GO" id="GO:0005085">
    <property type="term" value="F:guanyl-nucleotide exchange factor activity"/>
    <property type="evidence" value="ECO:0007669"/>
    <property type="project" value="InterPro"/>
</dbReference>
<feature type="domain" description="PH" evidence="2">
    <location>
        <begin position="458"/>
        <end position="557"/>
    </location>
</feature>
<dbReference type="Pfam" id="PF22697">
    <property type="entry name" value="SOS1_NGEF_PH"/>
    <property type="match status" value="1"/>
</dbReference>
<keyword evidence="5" id="KW-1185">Reference proteome</keyword>
<dbReference type="Pfam" id="PF00169">
    <property type="entry name" value="PH"/>
    <property type="match status" value="1"/>
</dbReference>
<dbReference type="CDD" id="cd00160">
    <property type="entry name" value="RhoGEF"/>
    <property type="match status" value="1"/>
</dbReference>
<dbReference type="InterPro" id="IPR035899">
    <property type="entry name" value="DBL_dom_sf"/>
</dbReference>
<dbReference type="SMART" id="SM00325">
    <property type="entry name" value="RhoGEF"/>
    <property type="match status" value="1"/>
</dbReference>
<feature type="region of interest" description="Disordered" evidence="1">
    <location>
        <begin position="591"/>
        <end position="630"/>
    </location>
</feature>
<proteinExistence type="predicted"/>
<feature type="domain" description="PH" evidence="2">
    <location>
        <begin position="225"/>
        <end position="324"/>
    </location>
</feature>
<feature type="domain" description="DH" evidence="3">
    <location>
        <begin position="7"/>
        <end position="193"/>
    </location>
</feature>
<dbReference type="Pfam" id="PF00621">
    <property type="entry name" value="RhoGEF"/>
    <property type="match status" value="1"/>
</dbReference>
<dbReference type="OrthoDB" id="660555at2759"/>
<dbReference type="PROSITE" id="PS50010">
    <property type="entry name" value="DH_2"/>
    <property type="match status" value="1"/>
</dbReference>
<sequence>MQKNLQKREQAVLELIDTEFAYVKNLEIIINIFLKPIRQKGLLTKPEITMIFSNIETIHSINQSFCNEFDQEIKTNQNYNTNSYLVGKIFKSYASQFRMYLFYCRYHNEANQTFKSALEKKEFAEFHDLATKKKECQKKTLQDFLIEPIQRLMKYPLLFQEIIKYTPQDHPDYQDLIDANKSILSIIDFINDEKRLLENDEKIISIKNSIDGLPNNFQLLNKKRTFLMEGLISKISHGRSQERYFFLFSDLLIYTKRSLYKKNKYQFKDKVPLSVILPKAIIDPIQGETSFELIRSDKKSKYTLCFKTKEMKDKWFEAIQKNSLEQIEKKAEQTEFNKITPKKRLAKGKSARDFRVVSMHQLDRSFSESNYEENPFKNLTKENNSENQIKSKLQTSLFDSKNNEQKNPSKVQNPNTIDLIQKQDTFKTSAHFISLISIQRKIASKKIGDFTIVHPDRQLIFEGDLKKLDKNKRKCLRHFWLFNDGILYAQKIKFKSNFEFKGFIPISLIQVRLVPDTNSYKNAFSIYRGDKQKRMILCTSSPKEQESWISLIKSQMQEKVGNQIFSTESISSNQEIKNQENQNQNQNQENYYDENYYDENQNQTYYDENFDYDYQNQKSNKKSNKKSKSK</sequence>
<protein>
    <submittedName>
        <fullName evidence="4">Faciogenital dysplasia protein</fullName>
    </submittedName>
</protein>
<gene>
    <name evidence="4" type="ORF">M0811_01855</name>
</gene>
<dbReference type="InterPro" id="IPR011993">
    <property type="entry name" value="PH-like_dom_sf"/>
</dbReference>
<dbReference type="PANTHER" id="PTHR12673:SF159">
    <property type="entry name" value="LD03170P"/>
    <property type="match status" value="1"/>
</dbReference>
<dbReference type="InterPro" id="IPR051092">
    <property type="entry name" value="FYVE_RhoGEF_PH"/>
</dbReference>
<accession>A0A9Q0R9N1</accession>
<reference evidence="4" key="1">
    <citation type="submission" date="2022-10" db="EMBL/GenBank/DDBJ databases">
        <title>Novel sulphate-reducing endosymbionts in the free-living metamonad Anaeramoeba.</title>
        <authorList>
            <person name="Jerlstrom-Hultqvist J."/>
            <person name="Cepicka I."/>
            <person name="Gallot-Lavallee L."/>
            <person name="Salas-Leiva D."/>
            <person name="Curtis B.A."/>
            <person name="Zahonova K."/>
            <person name="Pipaliya S."/>
            <person name="Dacks J."/>
            <person name="Roger A.J."/>
        </authorList>
    </citation>
    <scope>NUCLEOTIDE SEQUENCE</scope>
    <source>
        <strain evidence="4">BMAN</strain>
    </source>
</reference>
<dbReference type="SUPFAM" id="SSF48065">
    <property type="entry name" value="DBL homology domain (DH-domain)"/>
    <property type="match status" value="1"/>
</dbReference>
<dbReference type="PROSITE" id="PS50003">
    <property type="entry name" value="PH_DOMAIN"/>
    <property type="match status" value="2"/>
</dbReference>
<dbReference type="InterPro" id="IPR001849">
    <property type="entry name" value="PH_domain"/>
</dbReference>
<dbReference type="SMART" id="SM00233">
    <property type="entry name" value="PH"/>
    <property type="match status" value="2"/>
</dbReference>
<dbReference type="Proteomes" id="UP001149090">
    <property type="component" value="Unassembled WGS sequence"/>
</dbReference>
<feature type="compositionally biased region" description="Basic residues" evidence="1">
    <location>
        <begin position="619"/>
        <end position="630"/>
    </location>
</feature>
<dbReference type="InterPro" id="IPR055251">
    <property type="entry name" value="SOS1_NGEF_PH"/>
</dbReference>
<organism evidence="4 5">
    <name type="scientific">Anaeramoeba ignava</name>
    <name type="common">Anaerobic marine amoeba</name>
    <dbReference type="NCBI Taxonomy" id="1746090"/>
    <lineage>
        <taxon>Eukaryota</taxon>
        <taxon>Metamonada</taxon>
        <taxon>Anaeramoebidae</taxon>
        <taxon>Anaeramoeba</taxon>
    </lineage>
</organism>
<evidence type="ECO:0000259" key="2">
    <source>
        <dbReference type="PROSITE" id="PS50003"/>
    </source>
</evidence>
<name>A0A9Q0R9N1_ANAIG</name>
<evidence type="ECO:0000313" key="4">
    <source>
        <dbReference type="EMBL" id="KAJ5070874.1"/>
    </source>
</evidence>
<evidence type="ECO:0000259" key="3">
    <source>
        <dbReference type="PROSITE" id="PS50010"/>
    </source>
</evidence>
<dbReference type="AlphaFoldDB" id="A0A9Q0R9N1"/>
<evidence type="ECO:0000313" key="5">
    <source>
        <dbReference type="Proteomes" id="UP001149090"/>
    </source>
</evidence>
<dbReference type="EMBL" id="JAPDFW010000092">
    <property type="protein sequence ID" value="KAJ5070874.1"/>
    <property type="molecule type" value="Genomic_DNA"/>
</dbReference>
<comment type="caution">
    <text evidence="4">The sequence shown here is derived from an EMBL/GenBank/DDBJ whole genome shotgun (WGS) entry which is preliminary data.</text>
</comment>
<dbReference type="InterPro" id="IPR000219">
    <property type="entry name" value="DH_dom"/>
</dbReference>
<dbReference type="Gene3D" id="1.20.900.10">
    <property type="entry name" value="Dbl homology (DH) domain"/>
    <property type="match status" value="1"/>
</dbReference>
<dbReference type="Gene3D" id="2.30.29.30">
    <property type="entry name" value="Pleckstrin-homology domain (PH domain)/Phosphotyrosine-binding domain (PTB)"/>
    <property type="match status" value="2"/>
</dbReference>
<dbReference type="PANTHER" id="PTHR12673">
    <property type="entry name" value="FACIOGENITAL DYSPLASIA PROTEIN"/>
    <property type="match status" value="1"/>
</dbReference>
<dbReference type="SUPFAM" id="SSF50729">
    <property type="entry name" value="PH domain-like"/>
    <property type="match status" value="2"/>
</dbReference>
<evidence type="ECO:0000256" key="1">
    <source>
        <dbReference type="SAM" id="MobiDB-lite"/>
    </source>
</evidence>